<comment type="caution">
    <text evidence="1">The sequence shown here is derived from an EMBL/GenBank/DDBJ whole genome shotgun (WGS) entry which is preliminary data.</text>
</comment>
<evidence type="ECO:0000313" key="1">
    <source>
        <dbReference type="EMBL" id="KAH7995285.1"/>
    </source>
</evidence>
<dbReference type="EMBL" id="CM037620">
    <property type="protein sequence ID" value="KAH7995285.1"/>
    <property type="molecule type" value="Genomic_DNA"/>
</dbReference>
<sequence length="96" mass="10566">MTPEPLALGETATTMPKPLALGATAAELGRWVRTQAEPGQPEEAQWRRKILNDYGITPLRVFTDNQAFAKNSKNSKQSLSTQKNPWGPNQKLSSSD</sequence>
<keyword evidence="2" id="KW-1185">Reference proteome</keyword>
<proteinExistence type="predicted"/>
<dbReference type="Proteomes" id="UP000827872">
    <property type="component" value="Linkage Group LG07"/>
</dbReference>
<name>A0ACB8ESC6_9SAUR</name>
<organism evidence="1 2">
    <name type="scientific">Sphaerodactylus townsendi</name>
    <dbReference type="NCBI Taxonomy" id="933632"/>
    <lineage>
        <taxon>Eukaryota</taxon>
        <taxon>Metazoa</taxon>
        <taxon>Chordata</taxon>
        <taxon>Craniata</taxon>
        <taxon>Vertebrata</taxon>
        <taxon>Euteleostomi</taxon>
        <taxon>Lepidosauria</taxon>
        <taxon>Squamata</taxon>
        <taxon>Bifurcata</taxon>
        <taxon>Gekkota</taxon>
        <taxon>Sphaerodactylidae</taxon>
        <taxon>Sphaerodactylus</taxon>
    </lineage>
</organism>
<gene>
    <name evidence="1" type="ORF">K3G42_024079</name>
</gene>
<reference evidence="1" key="1">
    <citation type="submission" date="2021-08" db="EMBL/GenBank/DDBJ databases">
        <title>The first chromosome-level gecko genome reveals the dynamic sex chromosomes of Neotropical dwarf geckos (Sphaerodactylidae: Sphaerodactylus).</title>
        <authorList>
            <person name="Pinto B.J."/>
            <person name="Keating S.E."/>
            <person name="Gamble T."/>
        </authorList>
    </citation>
    <scope>NUCLEOTIDE SEQUENCE</scope>
    <source>
        <strain evidence="1">TG3544</strain>
    </source>
</reference>
<accession>A0ACB8ESC6</accession>
<evidence type="ECO:0000313" key="2">
    <source>
        <dbReference type="Proteomes" id="UP000827872"/>
    </source>
</evidence>
<protein>
    <submittedName>
        <fullName evidence="1">Uncharacterized protein</fullName>
    </submittedName>
</protein>